<name>A0A975DAA8_9GAMM</name>
<sequence length="433" mass="48020">MKQGGLNRVQRISKTHLPAWAKGIRLTFVSVFCILTLGCEPSSDIPIKQLTTAQQGAFDGTISDTGKYAVLSSLYHGVALWDLDAEGLKYQWSHDLSNQGLQFDDGESTAIMSDANTIFATAISNNDSHAVLADKHNFSLWSLQTGENLGFWQVKKAKVKIQPQTTTESTWVRGAKADSDQPALSQIDIIDRDKCINVLEVESERCMILGTIRAIDVSNNGKHIVIGKSNGMVTHITVESGRRLEFLGHQSNLLDAEGEPVQISNTINSLEMSANGRYVLTGSSDNNAYLWDTKTGQVIYQFRHSSRVTKVALDAKGRYAFTADSKKQSRIWDLKTGKVISTLQYFNRQEIFSSARFSDNGKWLLTGAPTRELTLWDVKTGKQLQQWTVTARKGSRPASAIVYSASFINNETQVISTSSAGFSEIWEIDNEHR</sequence>
<dbReference type="PROSITE" id="PS50082">
    <property type="entry name" value="WD_REPEATS_2"/>
    <property type="match status" value="3"/>
</dbReference>
<keyword evidence="1 3" id="KW-0853">WD repeat</keyword>
<dbReference type="SUPFAM" id="SSF50998">
    <property type="entry name" value="Quinoprotein alcohol dehydrogenase-like"/>
    <property type="match status" value="1"/>
</dbReference>
<dbReference type="Pfam" id="PF00400">
    <property type="entry name" value="WD40"/>
    <property type="match status" value="1"/>
</dbReference>
<evidence type="ECO:0000256" key="1">
    <source>
        <dbReference type="ARBA" id="ARBA00022574"/>
    </source>
</evidence>
<proteinExistence type="predicted"/>
<dbReference type="InterPro" id="IPR015943">
    <property type="entry name" value="WD40/YVTN_repeat-like_dom_sf"/>
</dbReference>
<evidence type="ECO:0000313" key="5">
    <source>
        <dbReference type="Proteomes" id="UP000682739"/>
    </source>
</evidence>
<evidence type="ECO:0000256" key="2">
    <source>
        <dbReference type="ARBA" id="ARBA00022737"/>
    </source>
</evidence>
<organism evidence="4 5">
    <name type="scientific">Psychrosphaera ytuae</name>
    <dbReference type="NCBI Taxonomy" id="2820710"/>
    <lineage>
        <taxon>Bacteria</taxon>
        <taxon>Pseudomonadati</taxon>
        <taxon>Pseudomonadota</taxon>
        <taxon>Gammaproteobacteria</taxon>
        <taxon>Alteromonadales</taxon>
        <taxon>Pseudoalteromonadaceae</taxon>
        <taxon>Psychrosphaera</taxon>
    </lineage>
</organism>
<dbReference type="PANTHER" id="PTHR44019">
    <property type="entry name" value="WD REPEAT-CONTAINING PROTEIN 55"/>
    <property type="match status" value="1"/>
</dbReference>
<reference evidence="4" key="1">
    <citation type="submission" date="2021-03" db="EMBL/GenBank/DDBJ databases">
        <title>Description of Psychrosphaera ytuae sp. nov. isolated from deep sea sediment of South China Sea.</title>
        <authorList>
            <person name="Zhang J."/>
            <person name="Xu X.-D."/>
        </authorList>
    </citation>
    <scope>NUCLEOTIDE SEQUENCE</scope>
    <source>
        <strain evidence="4">MTZ26</strain>
    </source>
</reference>
<dbReference type="InterPro" id="IPR001680">
    <property type="entry name" value="WD40_rpt"/>
</dbReference>
<dbReference type="RefSeq" id="WP_208831063.1">
    <property type="nucleotide sequence ID" value="NZ_CP072110.1"/>
</dbReference>
<keyword evidence="2" id="KW-0677">Repeat</keyword>
<protein>
    <submittedName>
        <fullName evidence="4">WD40 repeat domain-containing protein</fullName>
    </submittedName>
</protein>
<dbReference type="SMART" id="SM00320">
    <property type="entry name" value="WD40"/>
    <property type="match status" value="5"/>
</dbReference>
<gene>
    <name evidence="4" type="ORF">J1N51_10355</name>
</gene>
<accession>A0A975DAA8</accession>
<dbReference type="InterPro" id="IPR019775">
    <property type="entry name" value="WD40_repeat_CS"/>
</dbReference>
<dbReference type="PROSITE" id="PS50294">
    <property type="entry name" value="WD_REPEATS_REGION"/>
    <property type="match status" value="1"/>
</dbReference>
<dbReference type="InterPro" id="IPR011047">
    <property type="entry name" value="Quinoprotein_ADH-like_sf"/>
</dbReference>
<dbReference type="PANTHER" id="PTHR44019:SF8">
    <property type="entry name" value="POC1 CENTRIOLAR PROTEIN HOMOLOG"/>
    <property type="match status" value="1"/>
</dbReference>
<feature type="repeat" description="WD" evidence="3">
    <location>
        <begin position="301"/>
        <end position="342"/>
    </location>
</feature>
<dbReference type="EMBL" id="CP072110">
    <property type="protein sequence ID" value="QTH63143.1"/>
    <property type="molecule type" value="Genomic_DNA"/>
</dbReference>
<dbReference type="Gene3D" id="2.130.10.10">
    <property type="entry name" value="YVTN repeat-like/Quinoprotein amine dehydrogenase"/>
    <property type="match status" value="2"/>
</dbReference>
<keyword evidence="5" id="KW-1185">Reference proteome</keyword>
<dbReference type="InterPro" id="IPR050505">
    <property type="entry name" value="WDR55/POC1"/>
</dbReference>
<feature type="repeat" description="WD" evidence="3">
    <location>
        <begin position="345"/>
        <end position="386"/>
    </location>
</feature>
<evidence type="ECO:0000256" key="3">
    <source>
        <dbReference type="PROSITE-ProRule" id="PRU00221"/>
    </source>
</evidence>
<dbReference type="KEGG" id="psym:J1N51_10355"/>
<dbReference type="PROSITE" id="PS00678">
    <property type="entry name" value="WD_REPEATS_1"/>
    <property type="match status" value="1"/>
</dbReference>
<evidence type="ECO:0000313" key="4">
    <source>
        <dbReference type="EMBL" id="QTH63143.1"/>
    </source>
</evidence>
<dbReference type="Proteomes" id="UP000682739">
    <property type="component" value="Chromosome"/>
</dbReference>
<feature type="repeat" description="WD" evidence="3">
    <location>
        <begin position="264"/>
        <end position="301"/>
    </location>
</feature>
<dbReference type="AlphaFoldDB" id="A0A975DAA8"/>